<dbReference type="Proteomes" id="UP001341444">
    <property type="component" value="Unassembled WGS sequence"/>
</dbReference>
<evidence type="ECO:0000313" key="2">
    <source>
        <dbReference type="EMBL" id="MED1204092.1"/>
    </source>
</evidence>
<dbReference type="InterPro" id="IPR016181">
    <property type="entry name" value="Acyl_CoA_acyltransferase"/>
</dbReference>
<comment type="caution">
    <text evidence="2">The sequence shown here is derived from an EMBL/GenBank/DDBJ whole genome shotgun (WGS) entry which is preliminary data.</text>
</comment>
<dbReference type="Pfam" id="PF00583">
    <property type="entry name" value="Acetyltransf_1"/>
    <property type="match status" value="1"/>
</dbReference>
<accession>A0ABU6MLI0</accession>
<proteinExistence type="predicted"/>
<dbReference type="SUPFAM" id="SSF55729">
    <property type="entry name" value="Acyl-CoA N-acyltransferases (Nat)"/>
    <property type="match status" value="1"/>
</dbReference>
<dbReference type="Gene3D" id="3.40.630.30">
    <property type="match status" value="1"/>
</dbReference>
<feature type="domain" description="N-acetyltransferase" evidence="1">
    <location>
        <begin position="11"/>
        <end position="166"/>
    </location>
</feature>
<dbReference type="InterPro" id="IPR000182">
    <property type="entry name" value="GNAT_dom"/>
</dbReference>
<dbReference type="RefSeq" id="WP_066263836.1">
    <property type="nucleotide sequence ID" value="NZ_JARMAB010000020.1"/>
</dbReference>
<name>A0ABU6MLI0_9BACI</name>
<evidence type="ECO:0000313" key="3">
    <source>
        <dbReference type="Proteomes" id="UP001341444"/>
    </source>
</evidence>
<protein>
    <submittedName>
        <fullName evidence="2">GNAT family N-acetyltransferase</fullName>
    </submittedName>
</protein>
<keyword evidence="3" id="KW-1185">Reference proteome</keyword>
<sequence>MNYSREAPSKVTIIRYEKKHLEQLMTYTLADEQRRYTAMPLDALKKCEEENNRHPILIMLHESCAGFFVLHGGEGARNYSDNPSAILLRAYSVASDYQWRGIASTSLKLLPSFVKYHFQDKNEIILAVNVANLPARSLYNKCGFIDTGRRMIGKKGELIIMQYQLNVHNNPTSAI</sequence>
<gene>
    <name evidence="2" type="ORF">P4T90_13615</name>
</gene>
<dbReference type="EMBL" id="JARMAB010000020">
    <property type="protein sequence ID" value="MED1204092.1"/>
    <property type="molecule type" value="Genomic_DNA"/>
</dbReference>
<reference evidence="2 3" key="1">
    <citation type="submission" date="2023-03" db="EMBL/GenBank/DDBJ databases">
        <title>Bacillus Genome Sequencing.</title>
        <authorList>
            <person name="Dunlap C."/>
        </authorList>
    </citation>
    <scope>NUCLEOTIDE SEQUENCE [LARGE SCALE GENOMIC DNA]</scope>
    <source>
        <strain evidence="2 3">B-23453</strain>
    </source>
</reference>
<dbReference type="PROSITE" id="PS51186">
    <property type="entry name" value="GNAT"/>
    <property type="match status" value="1"/>
</dbReference>
<evidence type="ECO:0000259" key="1">
    <source>
        <dbReference type="PROSITE" id="PS51186"/>
    </source>
</evidence>
<organism evidence="2 3">
    <name type="scientific">Heyndrickxia acidicola</name>
    <dbReference type="NCBI Taxonomy" id="209389"/>
    <lineage>
        <taxon>Bacteria</taxon>
        <taxon>Bacillati</taxon>
        <taxon>Bacillota</taxon>
        <taxon>Bacilli</taxon>
        <taxon>Bacillales</taxon>
        <taxon>Bacillaceae</taxon>
        <taxon>Heyndrickxia</taxon>
    </lineage>
</organism>